<reference evidence="3" key="2">
    <citation type="submission" date="2023-09" db="EMBL/GenBank/DDBJ databases">
        <title>Acinetobacter soli.</title>
        <authorList>
            <person name="Kim B."/>
            <person name="Kim D."/>
            <person name="Park D."/>
        </authorList>
    </citation>
    <scope>NUCLEOTIDE SEQUENCE</scope>
    <source>
        <strain evidence="3">2023.05</strain>
    </source>
</reference>
<keyword evidence="1" id="KW-0472">Membrane</keyword>
<keyword evidence="1" id="KW-0812">Transmembrane</keyword>
<organism evidence="2 4">
    <name type="scientific">Acinetobacter soli</name>
    <dbReference type="NCBI Taxonomy" id="487316"/>
    <lineage>
        <taxon>Bacteria</taxon>
        <taxon>Pseudomonadati</taxon>
        <taxon>Pseudomonadota</taxon>
        <taxon>Gammaproteobacteria</taxon>
        <taxon>Moraxellales</taxon>
        <taxon>Moraxellaceae</taxon>
        <taxon>Acinetobacter</taxon>
    </lineage>
</organism>
<feature type="transmembrane region" description="Helical" evidence="1">
    <location>
        <begin position="12"/>
        <end position="29"/>
    </location>
</feature>
<accession>A0A1P8EF22</accession>
<dbReference type="EMBL" id="CP016896">
    <property type="protein sequence ID" value="APV34801.1"/>
    <property type="molecule type" value="Genomic_DNA"/>
</dbReference>
<dbReference type="EMBL" id="CP134206">
    <property type="protein sequence ID" value="WND04371.1"/>
    <property type="molecule type" value="Genomic_DNA"/>
</dbReference>
<gene>
    <name evidence="2" type="ORF">BEN76_01710</name>
    <name evidence="3" type="ORF">RHP80_09010</name>
</gene>
<proteinExistence type="predicted"/>
<dbReference type="RefSeq" id="WP_004939204.1">
    <property type="nucleotide sequence ID" value="NZ_BBNM01000001.1"/>
</dbReference>
<reference evidence="2 4" key="1">
    <citation type="submission" date="2016-08" db="EMBL/GenBank/DDBJ databases">
        <title>Complete genome sequence of Acinetobacter baylyi strain GFJ2.</title>
        <authorList>
            <person name="Tabata M."/>
            <person name="Kuboki S."/>
            <person name="Gibu N."/>
            <person name="Kinouchi Y."/>
            <person name="Vangnai A."/>
            <person name="Kasai D."/>
            <person name="Fukuda M."/>
        </authorList>
    </citation>
    <scope>NUCLEOTIDE SEQUENCE [LARGE SCALE GENOMIC DNA]</scope>
    <source>
        <strain evidence="2 4">GFJ2</strain>
    </source>
</reference>
<evidence type="ECO:0000313" key="2">
    <source>
        <dbReference type="EMBL" id="APV34801.1"/>
    </source>
</evidence>
<dbReference type="eggNOG" id="ENOG5032TNX">
    <property type="taxonomic scope" value="Bacteria"/>
</dbReference>
<evidence type="ECO:0000256" key="1">
    <source>
        <dbReference type="SAM" id="Phobius"/>
    </source>
</evidence>
<name>A0A1P8EF22_9GAMM</name>
<dbReference type="Proteomes" id="UP000185674">
    <property type="component" value="Chromosome"/>
</dbReference>
<protein>
    <submittedName>
        <fullName evidence="2">Uncharacterized protein</fullName>
    </submittedName>
</protein>
<dbReference type="GeneID" id="67511700"/>
<dbReference type="Proteomes" id="UP001256400">
    <property type="component" value="Chromosome"/>
</dbReference>
<evidence type="ECO:0000313" key="4">
    <source>
        <dbReference type="Proteomes" id="UP000185674"/>
    </source>
</evidence>
<evidence type="ECO:0000313" key="3">
    <source>
        <dbReference type="EMBL" id="WND04371.1"/>
    </source>
</evidence>
<keyword evidence="1" id="KW-1133">Transmembrane helix</keyword>
<dbReference type="AlphaFoldDB" id="A0A1P8EF22"/>
<sequence>MWLFGSLKRTLLSFVAVVGLVALLFWLYLNIQASMYVSAQHAQVQLSEYLPTRIEVGNHLETHSMGQLNTDIHINRQLSLPLKGKYLAQLAFEVETPVSVSVDYLTTIKIDEQMPVESTTDLIYQNQLLPKFPLKMNIPIRLDVPFRLNRTYQVPIKIVFNGPVYFEFDEPINLAVKHQFKPTLNIDDPMTMRKVATFNAIMYNEVRETQANLDMHIQLPLRNIHP</sequence>
<dbReference type="STRING" id="487316.BEN76_01710"/>
<dbReference type="KEGG" id="asol:BEN76_01710"/>